<name>A0A0C4Y6D2_9BURK</name>
<evidence type="ECO:0000313" key="2">
    <source>
        <dbReference type="EMBL" id="AJG18580.1"/>
    </source>
</evidence>
<reference evidence="2 3" key="1">
    <citation type="journal article" date="2015" name="Genome Announc.">
        <title>Complete Genome Sequence of Cupriavidus basilensis 4G11, Isolated from the Oak Ridge Field Research Center Site.</title>
        <authorList>
            <person name="Ray J."/>
            <person name="Waters R.J."/>
            <person name="Skerker J.M."/>
            <person name="Kuehl J.V."/>
            <person name="Price M.N."/>
            <person name="Huang J."/>
            <person name="Chakraborty R."/>
            <person name="Arkin A.P."/>
            <person name="Deutschbauer A."/>
        </authorList>
    </citation>
    <scope>NUCLEOTIDE SEQUENCE [LARGE SCALE GENOMIC DNA]</scope>
    <source>
        <strain evidence="2">4G11</strain>
    </source>
</reference>
<proteinExistence type="predicted"/>
<feature type="region of interest" description="Disordered" evidence="1">
    <location>
        <begin position="78"/>
        <end position="120"/>
    </location>
</feature>
<evidence type="ECO:0000256" key="1">
    <source>
        <dbReference type="SAM" id="MobiDB-lite"/>
    </source>
</evidence>
<gene>
    <name evidence="2" type="ORF">RR42_m1174</name>
</gene>
<accession>A0A0C4Y6D2</accession>
<feature type="region of interest" description="Disordered" evidence="1">
    <location>
        <begin position="1"/>
        <end position="53"/>
    </location>
</feature>
<dbReference type="EMBL" id="CP010536">
    <property type="protein sequence ID" value="AJG18580.1"/>
    <property type="molecule type" value="Genomic_DNA"/>
</dbReference>
<evidence type="ECO:0000313" key="3">
    <source>
        <dbReference type="Proteomes" id="UP000031843"/>
    </source>
</evidence>
<dbReference type="KEGG" id="cbw:RR42_m1174"/>
<dbReference type="Proteomes" id="UP000031843">
    <property type="component" value="Chromosome main"/>
</dbReference>
<organism evidence="2 3">
    <name type="scientific">Cupriavidus basilensis</name>
    <dbReference type="NCBI Taxonomy" id="68895"/>
    <lineage>
        <taxon>Bacteria</taxon>
        <taxon>Pseudomonadati</taxon>
        <taxon>Pseudomonadota</taxon>
        <taxon>Betaproteobacteria</taxon>
        <taxon>Burkholderiales</taxon>
        <taxon>Burkholderiaceae</taxon>
        <taxon>Cupriavidus</taxon>
    </lineage>
</organism>
<dbReference type="AlphaFoldDB" id="A0A0C4Y6D2"/>
<protein>
    <submittedName>
        <fullName evidence="2">Uncharacterized protein</fullName>
    </submittedName>
</protein>
<sequence length="138" mass="14023">MGELGHGRLRIGRRLASPEGSEAAGFGERPPSPPAPLPLAGEGSVGEVDDIDPACSDERPVCIPLPLAGEVSVGEVDDIDPACSDEQPVCSPLPPAGEGLGERAGASTCPSSKTTSRTLSNTASVCASTSLFQKRRSV</sequence>
<feature type="compositionally biased region" description="Polar residues" evidence="1">
    <location>
        <begin position="108"/>
        <end position="120"/>
    </location>
</feature>
<dbReference type="STRING" id="68895.RR42_m1174"/>
<keyword evidence="3" id="KW-1185">Reference proteome</keyword>